<dbReference type="EMBL" id="UINC01044046">
    <property type="protein sequence ID" value="SVB48946.1"/>
    <property type="molecule type" value="Genomic_DNA"/>
</dbReference>
<name>A0A382EDS8_9ZZZZ</name>
<protein>
    <recommendedName>
        <fullName evidence="2">Fibronectin type-III domain-containing protein</fullName>
    </recommendedName>
</protein>
<sequence>SPTKVVYESEMKVDAFGIVMLPELGFHDCLRINEQVKNVAYVKIPGVIDDWQEAATYFTRNYYWLCKDMGIVAQMTSVMDTTPIADDFTVATAFWRQFENNHGKSTDSAQPVEGLEISVDPNGNRILLNWKKAENTVEYLVQYSDNLTADGWRDLKKTAGNFVLDDISSKKNRFYRIVSLE</sequence>
<proteinExistence type="predicted"/>
<reference evidence="1" key="1">
    <citation type="submission" date="2018-05" db="EMBL/GenBank/DDBJ databases">
        <authorList>
            <person name="Lanie J.A."/>
            <person name="Ng W.-L."/>
            <person name="Kazmierczak K.M."/>
            <person name="Andrzejewski T.M."/>
            <person name="Davidsen T.M."/>
            <person name="Wayne K.J."/>
            <person name="Tettelin H."/>
            <person name="Glass J.I."/>
            <person name="Rusch D."/>
            <person name="Podicherti R."/>
            <person name="Tsui H.-C.T."/>
            <person name="Winkler M.E."/>
        </authorList>
    </citation>
    <scope>NUCLEOTIDE SEQUENCE</scope>
</reference>
<evidence type="ECO:0000313" key="1">
    <source>
        <dbReference type="EMBL" id="SVB48946.1"/>
    </source>
</evidence>
<feature type="non-terminal residue" evidence="1">
    <location>
        <position position="1"/>
    </location>
</feature>
<gene>
    <name evidence="1" type="ORF">METZ01_LOCUS201800</name>
</gene>
<organism evidence="1">
    <name type="scientific">marine metagenome</name>
    <dbReference type="NCBI Taxonomy" id="408172"/>
    <lineage>
        <taxon>unclassified sequences</taxon>
        <taxon>metagenomes</taxon>
        <taxon>ecological metagenomes</taxon>
    </lineage>
</organism>
<accession>A0A382EDS8</accession>
<evidence type="ECO:0008006" key="2">
    <source>
        <dbReference type="Google" id="ProtNLM"/>
    </source>
</evidence>
<dbReference type="AlphaFoldDB" id="A0A382EDS8"/>